<gene>
    <name evidence="1" type="ORF">HUJ06_007571</name>
</gene>
<keyword evidence="2" id="KW-1185">Reference proteome</keyword>
<protein>
    <submittedName>
        <fullName evidence="1">Uncharacterized protein</fullName>
    </submittedName>
</protein>
<reference evidence="1 2" key="1">
    <citation type="journal article" date="2020" name="Mol. Biol. Evol.">
        <title>Distinct Expression and Methylation Patterns for Genes with Different Fates following a Single Whole-Genome Duplication in Flowering Plants.</title>
        <authorList>
            <person name="Shi T."/>
            <person name="Rahmani R.S."/>
            <person name="Gugger P.F."/>
            <person name="Wang M."/>
            <person name="Li H."/>
            <person name="Zhang Y."/>
            <person name="Li Z."/>
            <person name="Wang Q."/>
            <person name="Van de Peer Y."/>
            <person name="Marchal K."/>
            <person name="Chen J."/>
        </authorList>
    </citation>
    <scope>NUCLEOTIDE SEQUENCE [LARGE SCALE GENOMIC DNA]</scope>
    <source>
        <tissue evidence="1">Leaf</tissue>
    </source>
</reference>
<evidence type="ECO:0000313" key="1">
    <source>
        <dbReference type="EMBL" id="DAD36930.1"/>
    </source>
</evidence>
<dbReference type="Proteomes" id="UP000607653">
    <property type="component" value="Unassembled WGS sequence"/>
</dbReference>
<sequence>MYQLSDEISPIDAMFSGQQVPVDATVSSLHTEESGVELCMLSWP</sequence>
<dbReference type="EMBL" id="DUZY01000004">
    <property type="protein sequence ID" value="DAD36930.1"/>
    <property type="molecule type" value="Genomic_DNA"/>
</dbReference>
<dbReference type="AlphaFoldDB" id="A0A822YWN2"/>
<accession>A0A822YWN2</accession>
<organism evidence="1 2">
    <name type="scientific">Nelumbo nucifera</name>
    <name type="common">Sacred lotus</name>
    <dbReference type="NCBI Taxonomy" id="4432"/>
    <lineage>
        <taxon>Eukaryota</taxon>
        <taxon>Viridiplantae</taxon>
        <taxon>Streptophyta</taxon>
        <taxon>Embryophyta</taxon>
        <taxon>Tracheophyta</taxon>
        <taxon>Spermatophyta</taxon>
        <taxon>Magnoliopsida</taxon>
        <taxon>Proteales</taxon>
        <taxon>Nelumbonaceae</taxon>
        <taxon>Nelumbo</taxon>
    </lineage>
</organism>
<comment type="caution">
    <text evidence="1">The sequence shown here is derived from an EMBL/GenBank/DDBJ whole genome shotgun (WGS) entry which is preliminary data.</text>
</comment>
<evidence type="ECO:0000313" key="2">
    <source>
        <dbReference type="Proteomes" id="UP000607653"/>
    </source>
</evidence>
<name>A0A822YWN2_NELNU</name>
<proteinExistence type="predicted"/>